<evidence type="ECO:0000313" key="3">
    <source>
        <dbReference type="Proteomes" id="UP001162060"/>
    </source>
</evidence>
<reference evidence="2" key="1">
    <citation type="submission" date="2024-01" db="EMBL/GenBank/DDBJ databases">
        <authorList>
            <person name="Webb A."/>
        </authorList>
    </citation>
    <scope>NUCLEOTIDE SEQUENCE</scope>
    <source>
        <strain evidence="2">Pm1</strain>
    </source>
</reference>
<evidence type="ECO:0000259" key="1">
    <source>
        <dbReference type="Pfam" id="PF03184"/>
    </source>
</evidence>
<dbReference type="AlphaFoldDB" id="A0AAV1USM1"/>
<comment type="caution">
    <text evidence="2">The sequence shown here is derived from an EMBL/GenBank/DDBJ whole genome shotgun (WGS) entry which is preliminary data.</text>
</comment>
<feature type="domain" description="DDE-1" evidence="1">
    <location>
        <begin position="1"/>
        <end position="92"/>
    </location>
</feature>
<sequence>MDDAPSHLTLNLVLTNVTVQALPPNTISKEQPMGAGTIAAFKRHHRRLHLQNALDRDDAGAADLYKVDQVTAMRWSLTAWSEISSTTIANCFKHTGLMNGPTSPAYEGGASAGDIQQPVQQDADLVDQEERELEKDMESALQRLPLRNPMSIASLLNPVDVEPKVHAELSDAEIIKLVQDAEEEKEGEAEEEVVTHSIAEKLAALALSIFLLDLSQDRDRAAHRALRRIQAQLRSANTIQTTLDSWLK</sequence>
<protein>
    <recommendedName>
        <fullName evidence="1">DDE-1 domain-containing protein</fullName>
    </recommendedName>
</protein>
<dbReference type="InterPro" id="IPR004875">
    <property type="entry name" value="DDE_SF_endonuclease_dom"/>
</dbReference>
<dbReference type="GO" id="GO:0003676">
    <property type="term" value="F:nucleic acid binding"/>
    <property type="evidence" value="ECO:0007669"/>
    <property type="project" value="InterPro"/>
</dbReference>
<name>A0AAV1USM1_9STRA</name>
<gene>
    <name evidence="2" type="ORF">PM001_LOCUS22779</name>
</gene>
<dbReference type="Proteomes" id="UP001162060">
    <property type="component" value="Unassembled WGS sequence"/>
</dbReference>
<evidence type="ECO:0000313" key="2">
    <source>
        <dbReference type="EMBL" id="CAK7937629.1"/>
    </source>
</evidence>
<dbReference type="EMBL" id="CAKLBY020000227">
    <property type="protein sequence ID" value="CAK7937629.1"/>
    <property type="molecule type" value="Genomic_DNA"/>
</dbReference>
<organism evidence="2 3">
    <name type="scientific">Peronospora matthiolae</name>
    <dbReference type="NCBI Taxonomy" id="2874970"/>
    <lineage>
        <taxon>Eukaryota</taxon>
        <taxon>Sar</taxon>
        <taxon>Stramenopiles</taxon>
        <taxon>Oomycota</taxon>
        <taxon>Peronosporomycetes</taxon>
        <taxon>Peronosporales</taxon>
        <taxon>Peronosporaceae</taxon>
        <taxon>Peronospora</taxon>
    </lineage>
</organism>
<proteinExistence type="predicted"/>
<dbReference type="Pfam" id="PF03184">
    <property type="entry name" value="DDE_1"/>
    <property type="match status" value="1"/>
</dbReference>
<accession>A0AAV1USM1</accession>